<dbReference type="PROSITE" id="PS50405">
    <property type="entry name" value="GST_CTER"/>
    <property type="match status" value="1"/>
</dbReference>
<dbReference type="GO" id="GO:0004364">
    <property type="term" value="F:glutathione transferase activity"/>
    <property type="evidence" value="ECO:0007669"/>
    <property type="project" value="UniProtKB-EC"/>
</dbReference>
<dbReference type="InterPro" id="IPR045074">
    <property type="entry name" value="GST_C_Tau"/>
</dbReference>
<dbReference type="InterPro" id="IPR004046">
    <property type="entry name" value="GST_C"/>
</dbReference>
<protein>
    <recommendedName>
        <fullName evidence="1">glutathione transferase</fullName>
        <ecNumber evidence="1">2.5.1.18</ecNumber>
    </recommendedName>
</protein>
<dbReference type="Gene3D" id="3.40.30.10">
    <property type="entry name" value="Glutaredoxin"/>
    <property type="match status" value="1"/>
</dbReference>
<organism evidence="7 8">
    <name type="scientific">Actinidia rufa</name>
    <dbReference type="NCBI Taxonomy" id="165716"/>
    <lineage>
        <taxon>Eukaryota</taxon>
        <taxon>Viridiplantae</taxon>
        <taxon>Streptophyta</taxon>
        <taxon>Embryophyta</taxon>
        <taxon>Tracheophyta</taxon>
        <taxon>Spermatophyta</taxon>
        <taxon>Magnoliopsida</taxon>
        <taxon>eudicotyledons</taxon>
        <taxon>Gunneridae</taxon>
        <taxon>Pentapetalae</taxon>
        <taxon>asterids</taxon>
        <taxon>Ericales</taxon>
        <taxon>Actinidiaceae</taxon>
        <taxon>Actinidia</taxon>
    </lineage>
</organism>
<dbReference type="Gene3D" id="1.20.1050.10">
    <property type="match status" value="1"/>
</dbReference>
<evidence type="ECO:0000256" key="3">
    <source>
        <dbReference type="ARBA" id="ARBA00047960"/>
    </source>
</evidence>
<evidence type="ECO:0000259" key="5">
    <source>
        <dbReference type="PROSITE" id="PS50404"/>
    </source>
</evidence>
<evidence type="ECO:0000256" key="2">
    <source>
        <dbReference type="ARBA" id="ARBA00022679"/>
    </source>
</evidence>
<dbReference type="CDD" id="cd03185">
    <property type="entry name" value="GST_C_Tau"/>
    <property type="match status" value="1"/>
</dbReference>
<dbReference type="PANTHER" id="PTHR11260">
    <property type="entry name" value="GLUTATHIONE S-TRANSFERASE, GST, SUPERFAMILY, GST DOMAIN CONTAINING"/>
    <property type="match status" value="1"/>
</dbReference>
<dbReference type="PROSITE" id="PS50404">
    <property type="entry name" value="GST_NTER"/>
    <property type="match status" value="1"/>
</dbReference>
<dbReference type="SUPFAM" id="SSF47616">
    <property type="entry name" value="GST C-terminal domain-like"/>
    <property type="match status" value="1"/>
</dbReference>
<evidence type="ECO:0000313" key="7">
    <source>
        <dbReference type="EMBL" id="GFZ12382.1"/>
    </source>
</evidence>
<gene>
    <name evidence="7" type="ORF">Acr_23g0007670</name>
</gene>
<dbReference type="InterPro" id="IPR004045">
    <property type="entry name" value="Glutathione_S-Trfase_N"/>
</dbReference>
<proteinExistence type="inferred from homology"/>
<dbReference type="GO" id="GO:0005737">
    <property type="term" value="C:cytoplasm"/>
    <property type="evidence" value="ECO:0007669"/>
    <property type="project" value="TreeGrafter"/>
</dbReference>
<dbReference type="Pfam" id="PF02798">
    <property type="entry name" value="GST_N"/>
    <property type="match status" value="1"/>
</dbReference>
<dbReference type="SUPFAM" id="SSF52833">
    <property type="entry name" value="Thioredoxin-like"/>
    <property type="match status" value="1"/>
</dbReference>
<dbReference type="InterPro" id="IPR010987">
    <property type="entry name" value="Glutathione-S-Trfase_C-like"/>
</dbReference>
<evidence type="ECO:0000256" key="1">
    <source>
        <dbReference type="ARBA" id="ARBA00012452"/>
    </source>
</evidence>
<evidence type="ECO:0000259" key="6">
    <source>
        <dbReference type="PROSITE" id="PS50405"/>
    </source>
</evidence>
<dbReference type="InterPro" id="IPR045073">
    <property type="entry name" value="Omega/Tau-like"/>
</dbReference>
<dbReference type="InterPro" id="IPR036282">
    <property type="entry name" value="Glutathione-S-Trfase_C_sf"/>
</dbReference>
<sequence length="163" mass="18593">MADQVTLLDFWANPIATRVRIALALKGIEYEPKEEDLAQRSPILIEMNPINSLAKQIWTSTGEAQEEAKKEYINCYKLLEEELGDKSYFGGENFGFVDLVLVPSSPLIYTLEQCANFSMAAECPKIVAWTHRCMEMECVSKSLPDLHKITDFLSELKKKREDK</sequence>
<dbReference type="AlphaFoldDB" id="A0A7J0GNL0"/>
<dbReference type="PANTHER" id="PTHR11260:SF773">
    <property type="entry name" value="GLUTATHIONE S-TRANSFERASE U26"/>
    <property type="match status" value="1"/>
</dbReference>
<dbReference type="GO" id="GO:0006749">
    <property type="term" value="P:glutathione metabolic process"/>
    <property type="evidence" value="ECO:0007669"/>
    <property type="project" value="InterPro"/>
</dbReference>
<reference evidence="7 8" key="1">
    <citation type="submission" date="2019-07" db="EMBL/GenBank/DDBJ databases">
        <title>De Novo Assembly of kiwifruit Actinidia rufa.</title>
        <authorList>
            <person name="Sugita-Konishi S."/>
            <person name="Sato K."/>
            <person name="Mori E."/>
            <person name="Abe Y."/>
            <person name="Kisaki G."/>
            <person name="Hamano K."/>
            <person name="Suezawa K."/>
            <person name="Otani M."/>
            <person name="Fukuda T."/>
            <person name="Manabe T."/>
            <person name="Gomi K."/>
            <person name="Tabuchi M."/>
            <person name="Akimitsu K."/>
            <person name="Kataoka I."/>
        </authorList>
    </citation>
    <scope>NUCLEOTIDE SEQUENCE [LARGE SCALE GENOMIC DNA]</scope>
    <source>
        <strain evidence="8">cv. Fuchu</strain>
    </source>
</reference>
<dbReference type="Pfam" id="PF00043">
    <property type="entry name" value="GST_C"/>
    <property type="match status" value="1"/>
</dbReference>
<evidence type="ECO:0000313" key="8">
    <source>
        <dbReference type="Proteomes" id="UP000585474"/>
    </source>
</evidence>
<comment type="similarity">
    <text evidence="4">Belongs to the GST superfamily.</text>
</comment>
<name>A0A7J0GNL0_9ERIC</name>
<keyword evidence="8" id="KW-1185">Reference proteome</keyword>
<dbReference type="EMBL" id="BJWL01000023">
    <property type="protein sequence ID" value="GFZ12382.1"/>
    <property type="molecule type" value="Genomic_DNA"/>
</dbReference>
<comment type="catalytic activity">
    <reaction evidence="3">
        <text>RX + glutathione = an S-substituted glutathione + a halide anion + H(+)</text>
        <dbReference type="Rhea" id="RHEA:16437"/>
        <dbReference type="ChEBI" id="CHEBI:15378"/>
        <dbReference type="ChEBI" id="CHEBI:16042"/>
        <dbReference type="ChEBI" id="CHEBI:17792"/>
        <dbReference type="ChEBI" id="CHEBI:57925"/>
        <dbReference type="ChEBI" id="CHEBI:90779"/>
        <dbReference type="EC" id="2.5.1.18"/>
    </reaction>
</comment>
<dbReference type="EC" id="2.5.1.18" evidence="1"/>
<dbReference type="Proteomes" id="UP000585474">
    <property type="component" value="Unassembled WGS sequence"/>
</dbReference>
<feature type="domain" description="GST N-terminal" evidence="5">
    <location>
        <begin position="3"/>
        <end position="119"/>
    </location>
</feature>
<dbReference type="InterPro" id="IPR036249">
    <property type="entry name" value="Thioredoxin-like_sf"/>
</dbReference>
<evidence type="ECO:0000256" key="4">
    <source>
        <dbReference type="RuleBase" id="RU003494"/>
    </source>
</evidence>
<dbReference type="OrthoDB" id="202840at2759"/>
<comment type="caution">
    <text evidence="7">The sequence shown here is derived from an EMBL/GenBank/DDBJ whole genome shotgun (WGS) entry which is preliminary data.</text>
</comment>
<accession>A0A7J0GNL0</accession>
<feature type="domain" description="GST C-terminal" evidence="6">
    <location>
        <begin position="31"/>
        <end position="152"/>
    </location>
</feature>
<keyword evidence="2 7" id="KW-0808">Transferase</keyword>